<evidence type="ECO:0008006" key="5">
    <source>
        <dbReference type="Google" id="ProtNLM"/>
    </source>
</evidence>
<feature type="chain" id="PRO_5046158936" description="Sortilin N-terminal domain-containing protein" evidence="2">
    <location>
        <begin position="21"/>
        <end position="430"/>
    </location>
</feature>
<dbReference type="PROSITE" id="PS51257">
    <property type="entry name" value="PROKAR_LIPOPROTEIN"/>
    <property type="match status" value="1"/>
</dbReference>
<feature type="signal peptide" evidence="2">
    <location>
        <begin position="1"/>
        <end position="20"/>
    </location>
</feature>
<sequence length="430" mass="48080">MKRYQQLASILLLFCIFLSACSSREEQTATPENAPALQDTAEETADQGQTLTVVAPDTVKTNTKDTGKYQIQTKLTDFQLLSETKGIAWGLTRNELRMYMTKNNGQTWVNISPSANVQFPANPRYGKDIYFTDPMNGWIVRDPSGMAETIVLHTSDGGETWDISSIPQKNRVSAITFNTPQRGWMMTTADSTTGKELKVLYRTDDGGSIWNVVMQNTEYNPEKSTVASPIPHLGYTIGLSFVDPLRGYAMVQELGEPKLYQTLDGGNKWISGPSFFNREKLKNCVNYTTDRPQFFDAARQNGWISIGCKNGNETKYNGYFTGDGGATWKFANFGLGVSKGLNQDILPTFIGPNEGWALIGSTIYHTLDQGKTWSLVSDNEVIKEKLLEYPEVVKLQFSSPRVGWLLMENNEQKSSRLLQTTDGGLNWRVL</sequence>
<comment type="caution">
    <text evidence="3">The sequence shown here is derived from an EMBL/GenBank/DDBJ whole genome shotgun (WGS) entry which is preliminary data.</text>
</comment>
<protein>
    <recommendedName>
        <fullName evidence="5">Sortilin N-terminal domain-containing protein</fullName>
    </recommendedName>
</protein>
<dbReference type="Gene3D" id="2.130.10.10">
    <property type="entry name" value="YVTN repeat-like/Quinoprotein amine dehydrogenase"/>
    <property type="match status" value="2"/>
</dbReference>
<reference evidence="3 4" key="1">
    <citation type="submission" date="2023-03" db="EMBL/GenBank/DDBJ databases">
        <title>Bacillus Genome Sequencing.</title>
        <authorList>
            <person name="Dunlap C."/>
        </authorList>
    </citation>
    <scope>NUCLEOTIDE SEQUENCE [LARGE SCALE GENOMIC DNA]</scope>
    <source>
        <strain evidence="3 4">NRS-52</strain>
    </source>
</reference>
<evidence type="ECO:0000256" key="2">
    <source>
        <dbReference type="SAM" id="SignalP"/>
    </source>
</evidence>
<gene>
    <name evidence="3" type="ORF">P9847_12025</name>
</gene>
<dbReference type="SUPFAM" id="SSF110296">
    <property type="entry name" value="Oligoxyloglucan reducing end-specific cellobiohydrolase"/>
    <property type="match status" value="1"/>
</dbReference>
<evidence type="ECO:0000313" key="4">
    <source>
        <dbReference type="Proteomes" id="UP001343257"/>
    </source>
</evidence>
<dbReference type="InterPro" id="IPR015943">
    <property type="entry name" value="WD40/YVTN_repeat-like_dom_sf"/>
</dbReference>
<evidence type="ECO:0000313" key="3">
    <source>
        <dbReference type="EMBL" id="MED5018030.1"/>
    </source>
</evidence>
<feature type="region of interest" description="Disordered" evidence="1">
    <location>
        <begin position="29"/>
        <end position="49"/>
    </location>
</feature>
<dbReference type="RefSeq" id="WP_328278099.1">
    <property type="nucleotide sequence ID" value="NZ_JARTLD010000030.1"/>
</dbReference>
<dbReference type="Proteomes" id="UP001343257">
    <property type="component" value="Unassembled WGS sequence"/>
</dbReference>
<name>A0ABU6PT11_9BACL</name>
<dbReference type="PANTHER" id="PTHR47199:SF2">
    <property type="entry name" value="PHOTOSYSTEM II STABILITY_ASSEMBLY FACTOR HCF136, CHLOROPLASTIC"/>
    <property type="match status" value="1"/>
</dbReference>
<proteinExistence type="predicted"/>
<dbReference type="EMBL" id="JARTLD010000030">
    <property type="protein sequence ID" value="MED5018030.1"/>
    <property type="molecule type" value="Genomic_DNA"/>
</dbReference>
<accession>A0ABU6PT11</accession>
<keyword evidence="4" id="KW-1185">Reference proteome</keyword>
<organism evidence="3 4">
    <name type="scientific">Paenibacillus chibensis</name>
    <dbReference type="NCBI Taxonomy" id="59846"/>
    <lineage>
        <taxon>Bacteria</taxon>
        <taxon>Bacillati</taxon>
        <taxon>Bacillota</taxon>
        <taxon>Bacilli</taxon>
        <taxon>Bacillales</taxon>
        <taxon>Paenibacillaceae</taxon>
        <taxon>Paenibacillus</taxon>
    </lineage>
</organism>
<dbReference type="PANTHER" id="PTHR47199">
    <property type="entry name" value="PHOTOSYSTEM II STABILITY/ASSEMBLY FACTOR HCF136, CHLOROPLASTIC"/>
    <property type="match status" value="1"/>
</dbReference>
<keyword evidence="2" id="KW-0732">Signal</keyword>
<evidence type="ECO:0000256" key="1">
    <source>
        <dbReference type="SAM" id="MobiDB-lite"/>
    </source>
</evidence>